<organism evidence="2 3">
    <name type="scientific">Citricoccus parietis</name>
    <dbReference type="NCBI Taxonomy" id="592307"/>
    <lineage>
        <taxon>Bacteria</taxon>
        <taxon>Bacillati</taxon>
        <taxon>Actinomycetota</taxon>
        <taxon>Actinomycetes</taxon>
        <taxon>Micrococcales</taxon>
        <taxon>Micrococcaceae</taxon>
        <taxon>Citricoccus</taxon>
    </lineage>
</organism>
<feature type="region of interest" description="Disordered" evidence="1">
    <location>
        <begin position="28"/>
        <end position="48"/>
    </location>
</feature>
<gene>
    <name evidence="2" type="ORF">ACFFX0_20295</name>
</gene>
<comment type="caution">
    <text evidence="2">The sequence shown here is derived from an EMBL/GenBank/DDBJ whole genome shotgun (WGS) entry which is preliminary data.</text>
</comment>
<evidence type="ECO:0000256" key="1">
    <source>
        <dbReference type="SAM" id="MobiDB-lite"/>
    </source>
</evidence>
<reference evidence="2 3" key="1">
    <citation type="submission" date="2024-09" db="EMBL/GenBank/DDBJ databases">
        <authorList>
            <person name="Sun Q."/>
            <person name="Mori K."/>
        </authorList>
    </citation>
    <scope>NUCLEOTIDE SEQUENCE [LARGE SCALE GENOMIC DNA]</scope>
    <source>
        <strain evidence="2 3">CCM 7609</strain>
    </source>
</reference>
<proteinExistence type="predicted"/>
<evidence type="ECO:0000313" key="3">
    <source>
        <dbReference type="Proteomes" id="UP001589575"/>
    </source>
</evidence>
<sequence>MGLTLTATILTMVRPSFSGYVLRLPGGSRPLSTPTGAACRQSLGRTEE</sequence>
<keyword evidence="3" id="KW-1185">Reference proteome</keyword>
<dbReference type="EMBL" id="JBHMFI010000001">
    <property type="protein sequence ID" value="MFB9073411.1"/>
    <property type="molecule type" value="Genomic_DNA"/>
</dbReference>
<dbReference type="Proteomes" id="UP001589575">
    <property type="component" value="Unassembled WGS sequence"/>
</dbReference>
<protein>
    <submittedName>
        <fullName evidence="2">Uncharacterized protein</fullName>
    </submittedName>
</protein>
<name>A0ABV5G396_9MICC</name>
<evidence type="ECO:0000313" key="2">
    <source>
        <dbReference type="EMBL" id="MFB9073411.1"/>
    </source>
</evidence>
<accession>A0ABV5G396</accession>